<dbReference type="AlphaFoldDB" id="C5KNW6"/>
<sequence>MSLGPQGPAITALLDSIVVLVEAGLTASPGPLSAPVPQATRRPQPTTQQRQQQQQPRRQPPAPRRQPPRPAPQQQQRPPAPRRQQAPTIGNRRNPHVAAAKKAAAGGEKPVIIIRPSGPNPPAPLSKEEFSTKLRGYEVAPKQSRAPRVILFSPAVSKDVTTVALERQLKEENEGLIGQGATGPAVQNLHWRGPNL</sequence>
<feature type="region of interest" description="Disordered" evidence="1">
    <location>
        <begin position="27"/>
        <end position="125"/>
    </location>
</feature>
<protein>
    <submittedName>
        <fullName evidence="3">Acidic proline-rich protein PRP25, putative</fullName>
    </submittedName>
</protein>
<feature type="non-terminal residue" evidence="3">
    <location>
        <position position="196"/>
    </location>
</feature>
<feature type="compositionally biased region" description="Low complexity" evidence="1">
    <location>
        <begin position="72"/>
        <end position="88"/>
    </location>
</feature>
<gene>
    <name evidence="3" type="ORF">Pmar_PMAR006892</name>
</gene>
<feature type="compositionally biased region" description="Low complexity" evidence="1">
    <location>
        <begin position="37"/>
        <end position="57"/>
    </location>
</feature>
<feature type="compositionally biased region" description="Pro residues" evidence="1">
    <location>
        <begin position="58"/>
        <end position="71"/>
    </location>
</feature>
<organism evidence="4">
    <name type="scientific">Perkinsus marinus (strain ATCC 50983 / TXsc)</name>
    <dbReference type="NCBI Taxonomy" id="423536"/>
    <lineage>
        <taxon>Eukaryota</taxon>
        <taxon>Sar</taxon>
        <taxon>Alveolata</taxon>
        <taxon>Perkinsozoa</taxon>
        <taxon>Perkinsea</taxon>
        <taxon>Perkinsida</taxon>
        <taxon>Perkinsidae</taxon>
        <taxon>Perkinsus</taxon>
    </lineage>
</organism>
<feature type="signal peptide" evidence="2">
    <location>
        <begin position="1"/>
        <end position="23"/>
    </location>
</feature>
<keyword evidence="4" id="KW-1185">Reference proteome</keyword>
<dbReference type="EMBL" id="GG674867">
    <property type="protein sequence ID" value="EER13827.1"/>
    <property type="molecule type" value="Genomic_DNA"/>
</dbReference>
<proteinExistence type="predicted"/>
<keyword evidence="2" id="KW-0732">Signal</keyword>
<dbReference type="InParanoid" id="C5KNW6"/>
<evidence type="ECO:0000256" key="2">
    <source>
        <dbReference type="SAM" id="SignalP"/>
    </source>
</evidence>
<reference evidence="3 4" key="1">
    <citation type="submission" date="2008-07" db="EMBL/GenBank/DDBJ databases">
        <authorList>
            <person name="El-Sayed N."/>
            <person name="Caler E."/>
            <person name="Inman J."/>
            <person name="Amedeo P."/>
            <person name="Hass B."/>
            <person name="Wortman J."/>
        </authorList>
    </citation>
    <scope>NUCLEOTIDE SEQUENCE [LARGE SCALE GENOMIC DNA]</scope>
    <source>
        <strain evidence="4">ATCC 50983 / TXsc</strain>
    </source>
</reference>
<dbReference type="Proteomes" id="UP000007800">
    <property type="component" value="Unassembled WGS sequence"/>
</dbReference>
<name>C5KNW6_PERM5</name>
<evidence type="ECO:0000313" key="3">
    <source>
        <dbReference type="EMBL" id="EER13827.1"/>
    </source>
</evidence>
<dbReference type="GeneID" id="9059215"/>
<evidence type="ECO:0000313" key="4">
    <source>
        <dbReference type="Proteomes" id="UP000007800"/>
    </source>
</evidence>
<feature type="chain" id="PRO_5002954003" evidence="2">
    <location>
        <begin position="24"/>
        <end position="196"/>
    </location>
</feature>
<dbReference type="RefSeq" id="XP_002782032.1">
    <property type="nucleotide sequence ID" value="XM_002781986.1"/>
</dbReference>
<accession>C5KNW6</accession>
<evidence type="ECO:0000256" key="1">
    <source>
        <dbReference type="SAM" id="MobiDB-lite"/>
    </source>
</evidence>